<dbReference type="GO" id="GO:0006355">
    <property type="term" value="P:regulation of DNA-templated transcription"/>
    <property type="evidence" value="ECO:0007669"/>
    <property type="project" value="InterPro"/>
</dbReference>
<evidence type="ECO:0000313" key="6">
    <source>
        <dbReference type="Proteomes" id="UP000580250"/>
    </source>
</evidence>
<evidence type="ECO:0000313" key="4">
    <source>
        <dbReference type="EMBL" id="CAD2161997.1"/>
    </source>
</evidence>
<keyword evidence="1" id="KW-0805">Transcription regulation</keyword>
<proteinExistence type="predicted"/>
<dbReference type="EMBL" id="CAJEWN010000089">
    <property type="protein sequence ID" value="CAD2161997.1"/>
    <property type="molecule type" value="Genomic_DNA"/>
</dbReference>
<dbReference type="EMBL" id="CAJEWN010000413">
    <property type="protein sequence ID" value="CAD2181859.1"/>
    <property type="molecule type" value="Genomic_DNA"/>
</dbReference>
<gene>
    <name evidence="4" type="ORF">MENT_LOCUS15161</name>
    <name evidence="5" type="ORF">MENT_LOCUS34030</name>
</gene>
<sequence>MFSDTRKRITPDRFCYTCGKTKTSQWHRHTKPELYICNTCYKRQQRIKKTL</sequence>
<dbReference type="InterPro" id="IPR013088">
    <property type="entry name" value="Znf_NHR/GATA"/>
</dbReference>
<dbReference type="OrthoDB" id="5597699at2759"/>
<evidence type="ECO:0000256" key="3">
    <source>
        <dbReference type="ARBA" id="ARBA00023242"/>
    </source>
</evidence>
<evidence type="ECO:0000256" key="1">
    <source>
        <dbReference type="ARBA" id="ARBA00023015"/>
    </source>
</evidence>
<evidence type="ECO:0000313" key="5">
    <source>
        <dbReference type="EMBL" id="CAD2181859.1"/>
    </source>
</evidence>
<organism evidence="5 6">
    <name type="scientific">Meloidogyne enterolobii</name>
    <name type="common">Root-knot nematode worm</name>
    <name type="synonym">Meloidogyne mayaguensis</name>
    <dbReference type="NCBI Taxonomy" id="390850"/>
    <lineage>
        <taxon>Eukaryota</taxon>
        <taxon>Metazoa</taxon>
        <taxon>Ecdysozoa</taxon>
        <taxon>Nematoda</taxon>
        <taxon>Chromadorea</taxon>
        <taxon>Rhabditida</taxon>
        <taxon>Tylenchina</taxon>
        <taxon>Tylenchomorpha</taxon>
        <taxon>Tylenchoidea</taxon>
        <taxon>Meloidogynidae</taxon>
        <taxon>Meloidogyninae</taxon>
        <taxon>Meloidogyne</taxon>
    </lineage>
</organism>
<dbReference type="SUPFAM" id="SSF57716">
    <property type="entry name" value="Glucocorticoid receptor-like (DNA-binding domain)"/>
    <property type="match status" value="1"/>
</dbReference>
<dbReference type="Proteomes" id="UP000580250">
    <property type="component" value="Unassembled WGS sequence"/>
</dbReference>
<evidence type="ECO:0000256" key="2">
    <source>
        <dbReference type="ARBA" id="ARBA00023163"/>
    </source>
</evidence>
<keyword evidence="2" id="KW-0804">Transcription</keyword>
<protein>
    <submittedName>
        <fullName evidence="5">Uncharacterized protein</fullName>
    </submittedName>
</protein>
<reference evidence="5 6" key="1">
    <citation type="submission" date="2020-08" db="EMBL/GenBank/DDBJ databases">
        <authorList>
            <person name="Koutsovoulos G."/>
            <person name="Danchin GJ E."/>
        </authorList>
    </citation>
    <scope>NUCLEOTIDE SEQUENCE [LARGE SCALE GENOMIC DNA]</scope>
</reference>
<name>A0A6V7W493_MELEN</name>
<dbReference type="Gene3D" id="3.30.50.10">
    <property type="entry name" value="Erythroid Transcription Factor GATA-1, subunit A"/>
    <property type="match status" value="1"/>
</dbReference>
<dbReference type="AlphaFoldDB" id="A0A6V7W493"/>
<accession>A0A6V7W493</accession>
<dbReference type="GO" id="GO:0008270">
    <property type="term" value="F:zinc ion binding"/>
    <property type="evidence" value="ECO:0007669"/>
    <property type="project" value="InterPro"/>
</dbReference>
<keyword evidence="3" id="KW-0539">Nucleus</keyword>
<comment type="caution">
    <text evidence="5">The sequence shown here is derived from an EMBL/GenBank/DDBJ whole genome shotgun (WGS) entry which is preliminary data.</text>
</comment>